<evidence type="ECO:0000313" key="3">
    <source>
        <dbReference type="EMBL" id="KAK7353256.1"/>
    </source>
</evidence>
<feature type="region of interest" description="Disordered" evidence="1">
    <location>
        <begin position="37"/>
        <end position="73"/>
    </location>
</feature>
<evidence type="ECO:0000256" key="2">
    <source>
        <dbReference type="SAM" id="SignalP"/>
    </source>
</evidence>
<feature type="compositionally biased region" description="Polar residues" evidence="1">
    <location>
        <begin position="48"/>
        <end position="66"/>
    </location>
</feature>
<evidence type="ECO:0000313" key="4">
    <source>
        <dbReference type="Proteomes" id="UP001374584"/>
    </source>
</evidence>
<dbReference type="Proteomes" id="UP001374584">
    <property type="component" value="Unassembled WGS sequence"/>
</dbReference>
<gene>
    <name evidence="3" type="ORF">VNO80_18697</name>
</gene>
<dbReference type="EMBL" id="JAYMYR010000007">
    <property type="protein sequence ID" value="KAK7353256.1"/>
    <property type="molecule type" value="Genomic_DNA"/>
</dbReference>
<keyword evidence="2" id="KW-0732">Signal</keyword>
<organism evidence="3 4">
    <name type="scientific">Phaseolus coccineus</name>
    <name type="common">Scarlet runner bean</name>
    <name type="synonym">Phaseolus multiflorus</name>
    <dbReference type="NCBI Taxonomy" id="3886"/>
    <lineage>
        <taxon>Eukaryota</taxon>
        <taxon>Viridiplantae</taxon>
        <taxon>Streptophyta</taxon>
        <taxon>Embryophyta</taxon>
        <taxon>Tracheophyta</taxon>
        <taxon>Spermatophyta</taxon>
        <taxon>Magnoliopsida</taxon>
        <taxon>eudicotyledons</taxon>
        <taxon>Gunneridae</taxon>
        <taxon>Pentapetalae</taxon>
        <taxon>rosids</taxon>
        <taxon>fabids</taxon>
        <taxon>Fabales</taxon>
        <taxon>Fabaceae</taxon>
        <taxon>Papilionoideae</taxon>
        <taxon>50 kb inversion clade</taxon>
        <taxon>NPAAA clade</taxon>
        <taxon>indigoferoid/millettioid clade</taxon>
        <taxon>Phaseoleae</taxon>
        <taxon>Phaseolus</taxon>
    </lineage>
</organism>
<comment type="caution">
    <text evidence="3">The sequence shown here is derived from an EMBL/GenBank/DDBJ whole genome shotgun (WGS) entry which is preliminary data.</text>
</comment>
<keyword evidence="4" id="KW-1185">Reference proteome</keyword>
<accession>A0AAN9QZN4</accession>
<feature type="signal peptide" evidence="2">
    <location>
        <begin position="1"/>
        <end position="23"/>
    </location>
</feature>
<dbReference type="AlphaFoldDB" id="A0AAN9QZN4"/>
<feature type="chain" id="PRO_5042902522" evidence="2">
    <location>
        <begin position="24"/>
        <end position="73"/>
    </location>
</feature>
<evidence type="ECO:0000256" key="1">
    <source>
        <dbReference type="SAM" id="MobiDB-lite"/>
    </source>
</evidence>
<sequence>MPGFWRHHLLFLTLLAFVVVSEGSRFPKNFWKQMLPKKLHPPSSSPSGGTNSVLATSSTASKSDITPSIDGKV</sequence>
<reference evidence="3 4" key="1">
    <citation type="submission" date="2024-01" db="EMBL/GenBank/DDBJ databases">
        <title>The genomes of 5 underutilized Papilionoideae crops provide insights into root nodulation and disease resistanc.</title>
        <authorList>
            <person name="Jiang F."/>
        </authorList>
    </citation>
    <scope>NUCLEOTIDE SEQUENCE [LARGE SCALE GENOMIC DNA]</scope>
    <source>
        <strain evidence="3">JINMINGXINNONG_FW02</strain>
        <tissue evidence="3">Leaves</tissue>
    </source>
</reference>
<name>A0AAN9QZN4_PHACN</name>
<proteinExistence type="predicted"/>
<protein>
    <submittedName>
        <fullName evidence="3">Uncharacterized protein</fullName>
    </submittedName>
</protein>